<dbReference type="PANTHER" id="PTHR42749">
    <property type="entry name" value="CELL SHAPE-DETERMINING PROTEIN MREB"/>
    <property type="match status" value="1"/>
</dbReference>
<dbReference type="Gene3D" id="3.30.420.40">
    <property type="match status" value="1"/>
</dbReference>
<dbReference type="Proteomes" id="UP000294003">
    <property type="component" value="Unassembled WGS sequence"/>
</dbReference>
<protein>
    <recommendedName>
        <fullName evidence="3">Hydantoinase A/oxoprolinase domain-containing protein</fullName>
    </recommendedName>
</protein>
<accession>A0ABY0GTE2</accession>
<dbReference type="EMBL" id="QJNS01000512">
    <property type="protein sequence ID" value="RYO77008.1"/>
    <property type="molecule type" value="Genomic_DNA"/>
</dbReference>
<sequence>MHKRKADQAFRVEEDVDFRLQKASPEDIPEATLNEMHHVLRPRRLIVSVDFGTTFSAVSYAVIDPDEAAEKIGLDGIRSIDNWPGDRNIDGGSHMKQQVPSEVMYPLDPKFRDTADLQTRDRDGSLFDIGGLPDTIPDSDEDTDVTLFGTDANSFNKALGRFKLLFDERPTTEIARRELASTIIALKVRKVIRNHVEIVADYLACMLRHVKSELRRQGLYDGYQVEMVLCAPVIWSQKACRDMQVALTAPMRMADFKGLDLETDAIEDLFIVSEPEAAAASSRKIHLSSWMRLGGDLCGSSYLNEAFRGLLREKLKYGRYLERGQATLDGIVENILISEFEYKTKRHYDIHDRRRLPESFYCGGLQDNREKGFLGGSVYIQL</sequence>
<keyword evidence="2" id="KW-1185">Reference proteome</keyword>
<evidence type="ECO:0000313" key="1">
    <source>
        <dbReference type="EMBL" id="RYO77008.1"/>
    </source>
</evidence>
<reference evidence="1 2" key="1">
    <citation type="submission" date="2018-06" db="EMBL/GenBank/DDBJ databases">
        <title>Complete Genomes of Monosporascus.</title>
        <authorList>
            <person name="Robinson A.J."/>
            <person name="Natvig D.O."/>
        </authorList>
    </citation>
    <scope>NUCLEOTIDE SEQUENCE [LARGE SCALE GENOMIC DNA]</scope>
    <source>
        <strain evidence="1 2">CBS 609.92</strain>
    </source>
</reference>
<evidence type="ECO:0008006" key="3">
    <source>
        <dbReference type="Google" id="ProtNLM"/>
    </source>
</evidence>
<evidence type="ECO:0000313" key="2">
    <source>
        <dbReference type="Proteomes" id="UP000294003"/>
    </source>
</evidence>
<organism evidence="1 2">
    <name type="scientific">Monosporascus cannonballus</name>
    <dbReference type="NCBI Taxonomy" id="155416"/>
    <lineage>
        <taxon>Eukaryota</taxon>
        <taxon>Fungi</taxon>
        <taxon>Dikarya</taxon>
        <taxon>Ascomycota</taxon>
        <taxon>Pezizomycotina</taxon>
        <taxon>Sordariomycetes</taxon>
        <taxon>Xylariomycetidae</taxon>
        <taxon>Xylariales</taxon>
        <taxon>Xylariales incertae sedis</taxon>
        <taxon>Monosporascus</taxon>
    </lineage>
</organism>
<dbReference type="SUPFAM" id="SSF53067">
    <property type="entry name" value="Actin-like ATPase domain"/>
    <property type="match status" value="1"/>
</dbReference>
<dbReference type="InterPro" id="IPR043129">
    <property type="entry name" value="ATPase_NBD"/>
</dbReference>
<name>A0ABY0GTE2_9PEZI</name>
<proteinExistence type="predicted"/>
<dbReference type="PANTHER" id="PTHR42749:SF8">
    <property type="entry name" value="HSP70 FAMILY PROTEIN (AFU_ORTHOLOGUE AFUA_3G13740)"/>
    <property type="match status" value="1"/>
</dbReference>
<gene>
    <name evidence="1" type="ORF">DL762_009536</name>
</gene>
<comment type="caution">
    <text evidence="1">The sequence shown here is derived from an EMBL/GenBank/DDBJ whole genome shotgun (WGS) entry which is preliminary data.</text>
</comment>